<comment type="caution">
    <text evidence="1">The sequence shown here is derived from an EMBL/GenBank/DDBJ whole genome shotgun (WGS) entry which is preliminary data.</text>
</comment>
<sequence>MKEFFSIICTAALLFAFTVPSTLPNQNGKAVIVVNDADIDW</sequence>
<keyword evidence="2" id="KW-1185">Reference proteome</keyword>
<evidence type="ECO:0000313" key="2">
    <source>
        <dbReference type="Proteomes" id="UP001151071"/>
    </source>
</evidence>
<dbReference type="AlphaFoldDB" id="A0A9X3TRV3"/>
<accession>A0A9X3TRV3</accession>
<dbReference type="EMBL" id="JAPYYP010000017">
    <property type="protein sequence ID" value="MDA5109437.1"/>
    <property type="molecule type" value="Genomic_DNA"/>
</dbReference>
<reference evidence="1" key="1">
    <citation type="submission" date="2022-12" db="EMBL/GenBank/DDBJ databases">
        <title>Draft genome sequence of the thermophilic strain Brevibacillus thermoruber HT42, isolated from Los Humeros, Puebla, Mexico, with biotechnological potential.</title>
        <authorList>
            <person name="Lara Sanchez J."/>
            <person name="Solis Palacios R."/>
            <person name="Bustos Baena A.S."/>
            <person name="Ruz Baez A.E."/>
            <person name="Espinosa Luna G."/>
            <person name="Oliart Ros R.M."/>
        </authorList>
    </citation>
    <scope>NUCLEOTIDE SEQUENCE</scope>
    <source>
        <strain evidence="1">HT42</strain>
    </source>
</reference>
<dbReference type="Proteomes" id="UP001151071">
    <property type="component" value="Unassembled WGS sequence"/>
</dbReference>
<evidence type="ECO:0000313" key="1">
    <source>
        <dbReference type="EMBL" id="MDA5109437.1"/>
    </source>
</evidence>
<proteinExistence type="predicted"/>
<name>A0A9X3TRV3_9BACL</name>
<gene>
    <name evidence="1" type="ORF">O3V59_13785</name>
</gene>
<organism evidence="1 2">
    <name type="scientific">Brevibacillus thermoruber</name>
    <dbReference type="NCBI Taxonomy" id="33942"/>
    <lineage>
        <taxon>Bacteria</taxon>
        <taxon>Bacillati</taxon>
        <taxon>Bacillota</taxon>
        <taxon>Bacilli</taxon>
        <taxon>Bacillales</taxon>
        <taxon>Paenibacillaceae</taxon>
        <taxon>Brevibacillus</taxon>
    </lineage>
</organism>
<dbReference type="RefSeq" id="WP_255309723.1">
    <property type="nucleotide sequence ID" value="NZ_JAPYYP010000017.1"/>
</dbReference>
<protein>
    <submittedName>
        <fullName evidence="1">Uncharacterized protein</fullName>
    </submittedName>
</protein>